<sequence length="238" mass="25573">MRHGVKPAAFHAAMRAIVERNPEVTLDSVKSFERKGADMLVTVQVPKGADKAEIERDFEKGYQLGLKEERTTALLESRQEIKEIAWLALQNPTTIYNQNRSQAMTGNDQSQNIDVKGDFTVTANNSVVSLGGISGQVTNQIAQLSDAPTQTQLKDLLAQLQAAIEAEPAMSEEEKTEALEEVKQIAAAGQAPQDGPMKAVAKRSLNVLKGMTVGVVGATKFVEACSGLLPAIALLFGL</sequence>
<protein>
    <submittedName>
        <fullName evidence="1">Uncharacterized protein</fullName>
    </submittedName>
</protein>
<comment type="caution">
    <text evidence="1">The sequence shown here is derived from an EMBL/GenBank/DDBJ whole genome shotgun (WGS) entry which is preliminary data.</text>
</comment>
<dbReference type="Proteomes" id="UP000249354">
    <property type="component" value="Unassembled WGS sequence"/>
</dbReference>
<reference evidence="1 2" key="2">
    <citation type="submission" date="2018-06" db="EMBL/GenBank/DDBJ databases">
        <title>Metagenomic assembly of (sub)arctic Cyanobacteria and their associated microbiome from non-axenic cultures.</title>
        <authorList>
            <person name="Baurain D."/>
        </authorList>
    </citation>
    <scope>NUCLEOTIDE SEQUENCE [LARGE SCALE GENOMIC DNA]</scope>
    <source>
        <strain evidence="1">ULC129bin1</strain>
    </source>
</reference>
<accession>A0A2W4U4W3</accession>
<reference evidence="2" key="1">
    <citation type="submission" date="2018-04" db="EMBL/GenBank/DDBJ databases">
        <authorList>
            <person name="Cornet L."/>
        </authorList>
    </citation>
    <scope>NUCLEOTIDE SEQUENCE [LARGE SCALE GENOMIC DNA]</scope>
</reference>
<name>A0A2W4U4W3_9CYAN</name>
<gene>
    <name evidence="1" type="ORF">DCF25_17910</name>
</gene>
<evidence type="ECO:0000313" key="1">
    <source>
        <dbReference type="EMBL" id="PZO12249.1"/>
    </source>
</evidence>
<evidence type="ECO:0000313" key="2">
    <source>
        <dbReference type="Proteomes" id="UP000249354"/>
    </source>
</evidence>
<proteinExistence type="predicted"/>
<organism evidence="1 2">
    <name type="scientific">Leptolyngbya foveolarum</name>
    <dbReference type="NCBI Taxonomy" id="47253"/>
    <lineage>
        <taxon>Bacteria</taxon>
        <taxon>Bacillati</taxon>
        <taxon>Cyanobacteriota</taxon>
        <taxon>Cyanophyceae</taxon>
        <taxon>Leptolyngbyales</taxon>
        <taxon>Leptolyngbyaceae</taxon>
        <taxon>Leptolyngbya group</taxon>
        <taxon>Leptolyngbya</taxon>
    </lineage>
</organism>
<dbReference type="AlphaFoldDB" id="A0A2W4U4W3"/>
<dbReference type="EMBL" id="QBMC01000154">
    <property type="protein sequence ID" value="PZO12249.1"/>
    <property type="molecule type" value="Genomic_DNA"/>
</dbReference>